<evidence type="ECO:0000256" key="6">
    <source>
        <dbReference type="ARBA" id="ARBA00023136"/>
    </source>
</evidence>
<feature type="transmembrane region" description="Helical" evidence="7">
    <location>
        <begin position="350"/>
        <end position="378"/>
    </location>
</feature>
<feature type="transmembrane region" description="Helical" evidence="7">
    <location>
        <begin position="148"/>
        <end position="165"/>
    </location>
</feature>
<name>A0A918WHQ5_STRCJ</name>
<evidence type="ECO:0000256" key="7">
    <source>
        <dbReference type="SAM" id="Phobius"/>
    </source>
</evidence>
<dbReference type="CDD" id="cd06173">
    <property type="entry name" value="MFS_MefA_like"/>
    <property type="match status" value="1"/>
</dbReference>
<dbReference type="EMBL" id="BMVB01000006">
    <property type="protein sequence ID" value="GHC47321.1"/>
    <property type="molecule type" value="Genomic_DNA"/>
</dbReference>
<feature type="transmembrane region" description="Helical" evidence="7">
    <location>
        <begin position="291"/>
        <end position="313"/>
    </location>
</feature>
<keyword evidence="2" id="KW-0813">Transport</keyword>
<gene>
    <name evidence="8" type="ORF">GCM10010507_23590</name>
</gene>
<dbReference type="AlphaFoldDB" id="A0A918WHQ5"/>
<accession>A0A918WHQ5</accession>
<keyword evidence="3" id="KW-1003">Cell membrane</keyword>
<dbReference type="SUPFAM" id="SSF103473">
    <property type="entry name" value="MFS general substrate transporter"/>
    <property type="match status" value="1"/>
</dbReference>
<evidence type="ECO:0000256" key="1">
    <source>
        <dbReference type="ARBA" id="ARBA00004651"/>
    </source>
</evidence>
<dbReference type="RefSeq" id="WP_190109652.1">
    <property type="nucleotide sequence ID" value="NZ_BMVB01000006.1"/>
</dbReference>
<dbReference type="InterPro" id="IPR010290">
    <property type="entry name" value="TM_effector"/>
</dbReference>
<feature type="transmembrane region" description="Helical" evidence="7">
    <location>
        <begin position="319"/>
        <end position="338"/>
    </location>
</feature>
<keyword evidence="6 7" id="KW-0472">Membrane</keyword>
<feature type="transmembrane region" description="Helical" evidence="7">
    <location>
        <begin position="75"/>
        <end position="94"/>
    </location>
</feature>
<dbReference type="Pfam" id="PF05977">
    <property type="entry name" value="MFS_3"/>
    <property type="match status" value="1"/>
</dbReference>
<keyword evidence="4 7" id="KW-0812">Transmembrane</keyword>
<feature type="transmembrane region" description="Helical" evidence="7">
    <location>
        <begin position="12"/>
        <end position="37"/>
    </location>
</feature>
<comment type="caution">
    <text evidence="8">The sequence shown here is derived from an EMBL/GenBank/DDBJ whole genome shotgun (WGS) entry which is preliminary data.</text>
</comment>
<dbReference type="InterPro" id="IPR036259">
    <property type="entry name" value="MFS_trans_sf"/>
</dbReference>
<feature type="transmembrane region" description="Helical" evidence="7">
    <location>
        <begin position="106"/>
        <end position="127"/>
    </location>
</feature>
<evidence type="ECO:0000256" key="5">
    <source>
        <dbReference type="ARBA" id="ARBA00022989"/>
    </source>
</evidence>
<protein>
    <submittedName>
        <fullName evidence="8">MFS transporter</fullName>
    </submittedName>
</protein>
<dbReference type="GO" id="GO:0005886">
    <property type="term" value="C:plasma membrane"/>
    <property type="evidence" value="ECO:0007669"/>
    <property type="project" value="UniProtKB-SubCell"/>
</dbReference>
<evidence type="ECO:0000256" key="3">
    <source>
        <dbReference type="ARBA" id="ARBA00022475"/>
    </source>
</evidence>
<evidence type="ECO:0000313" key="8">
    <source>
        <dbReference type="EMBL" id="GHC47321.1"/>
    </source>
</evidence>
<feature type="transmembrane region" description="Helical" evidence="7">
    <location>
        <begin position="266"/>
        <end position="284"/>
    </location>
</feature>
<organism evidence="8 9">
    <name type="scientific">Streptomyces cinnamoneus</name>
    <name type="common">Streptoverticillium cinnamoneum</name>
    <dbReference type="NCBI Taxonomy" id="53446"/>
    <lineage>
        <taxon>Bacteria</taxon>
        <taxon>Bacillati</taxon>
        <taxon>Actinomycetota</taxon>
        <taxon>Actinomycetes</taxon>
        <taxon>Kitasatosporales</taxon>
        <taxon>Streptomycetaceae</taxon>
        <taxon>Streptomyces</taxon>
        <taxon>Streptomyces cinnamoneus group</taxon>
    </lineage>
</organism>
<proteinExistence type="predicted"/>
<feature type="transmembrane region" description="Helical" evidence="7">
    <location>
        <begin position="384"/>
        <end position="402"/>
    </location>
</feature>
<feature type="transmembrane region" description="Helical" evidence="7">
    <location>
        <begin position="43"/>
        <end position="68"/>
    </location>
</feature>
<comment type="subcellular location">
    <subcellularLocation>
        <location evidence="1">Cell membrane</location>
        <topology evidence="1">Multi-pass membrane protein</topology>
    </subcellularLocation>
</comment>
<dbReference type="PANTHER" id="PTHR23513">
    <property type="entry name" value="INTEGRAL MEMBRANE EFFLUX PROTEIN-RELATED"/>
    <property type="match status" value="1"/>
</dbReference>
<sequence length="421" mass="42365">MADPRRLPGAYWRFLGGETCSALGSAFTAFALPLLVYRSTGSAVLLGGALAAAYLPYLLFGLVIGAVADRVDRRWMLVGTNLASAAVLAALPALAAVGRLHTAELYLTSFLLTTLRIGFDAASIAAVPRLVDGAGLVRANGLLEAGDSAMAVLGPALAGVLVTVMPLQELVLLDAGSYLVSAAVILSLPQISGASGDRAGADRRAPQGVLSRLSGDIREGLRYVLAEPVLRSLAAMLLLVNLVQATAVAQLVLLAKSAFGADDGQLGWLFGCGGAGAVAASLAAGRISDRLPFGALTLGSVAGVGVCTAALGLTGHYPLAVGAWAVASGLGVLFNIATMSLRQATVPEELLGRVLTASGVLAKCAVPLGALGGGAVVAQVGRPGPVYVVIGSLLVLLGLVFVRSPLGRARRPAAVPSGAVR</sequence>
<evidence type="ECO:0000313" key="9">
    <source>
        <dbReference type="Proteomes" id="UP000646244"/>
    </source>
</evidence>
<reference evidence="8" key="2">
    <citation type="submission" date="2020-09" db="EMBL/GenBank/DDBJ databases">
        <authorList>
            <person name="Sun Q."/>
            <person name="Ohkuma M."/>
        </authorList>
    </citation>
    <scope>NUCLEOTIDE SEQUENCE</scope>
    <source>
        <strain evidence="8">JCM 4633</strain>
    </source>
</reference>
<feature type="transmembrane region" description="Helical" evidence="7">
    <location>
        <begin position="232"/>
        <end position="254"/>
    </location>
</feature>
<dbReference type="PANTHER" id="PTHR23513:SF6">
    <property type="entry name" value="MAJOR FACILITATOR SUPERFAMILY ASSOCIATED DOMAIN-CONTAINING PROTEIN"/>
    <property type="match status" value="1"/>
</dbReference>
<dbReference type="Gene3D" id="1.20.1250.20">
    <property type="entry name" value="MFS general substrate transporter like domains"/>
    <property type="match status" value="1"/>
</dbReference>
<reference evidence="8" key="1">
    <citation type="journal article" date="2014" name="Int. J. Syst. Evol. Microbiol.">
        <title>Complete genome sequence of Corynebacterium casei LMG S-19264T (=DSM 44701T), isolated from a smear-ripened cheese.</title>
        <authorList>
            <consortium name="US DOE Joint Genome Institute (JGI-PGF)"/>
            <person name="Walter F."/>
            <person name="Albersmeier A."/>
            <person name="Kalinowski J."/>
            <person name="Ruckert C."/>
        </authorList>
    </citation>
    <scope>NUCLEOTIDE SEQUENCE</scope>
    <source>
        <strain evidence="8">JCM 4633</strain>
    </source>
</reference>
<dbReference type="Proteomes" id="UP000646244">
    <property type="component" value="Unassembled WGS sequence"/>
</dbReference>
<evidence type="ECO:0000256" key="4">
    <source>
        <dbReference type="ARBA" id="ARBA00022692"/>
    </source>
</evidence>
<keyword evidence="5 7" id="KW-1133">Transmembrane helix</keyword>
<evidence type="ECO:0000256" key="2">
    <source>
        <dbReference type="ARBA" id="ARBA00022448"/>
    </source>
</evidence>